<evidence type="ECO:0000313" key="7">
    <source>
        <dbReference type="Proteomes" id="UP000249061"/>
    </source>
</evidence>
<evidence type="ECO:0000256" key="1">
    <source>
        <dbReference type="ARBA" id="ARBA00004141"/>
    </source>
</evidence>
<feature type="transmembrane region" description="Helical" evidence="5">
    <location>
        <begin position="103"/>
        <end position="123"/>
    </location>
</feature>
<evidence type="ECO:0000256" key="5">
    <source>
        <dbReference type="SAM" id="Phobius"/>
    </source>
</evidence>
<reference evidence="6 7" key="1">
    <citation type="submission" date="2017-08" db="EMBL/GenBank/DDBJ databases">
        <title>Infants hospitalized years apart are colonized by the same room-sourced microbial strains.</title>
        <authorList>
            <person name="Brooks B."/>
            <person name="Olm M.R."/>
            <person name="Firek B.A."/>
            <person name="Baker R."/>
            <person name="Thomas B.C."/>
            <person name="Morowitz M.J."/>
            <person name="Banfield J.F."/>
        </authorList>
    </citation>
    <scope>NUCLEOTIDE SEQUENCE [LARGE SCALE GENOMIC DNA]</scope>
    <source>
        <strain evidence="6">S2_003_000_R2_14</strain>
    </source>
</reference>
<evidence type="ECO:0000256" key="2">
    <source>
        <dbReference type="ARBA" id="ARBA00022692"/>
    </source>
</evidence>
<name>A0A2W5THE3_9BACT</name>
<keyword evidence="2 5" id="KW-0812">Transmembrane</keyword>
<keyword evidence="4 5" id="KW-0472">Membrane</keyword>
<feature type="transmembrane region" description="Helical" evidence="5">
    <location>
        <begin position="7"/>
        <end position="26"/>
    </location>
</feature>
<gene>
    <name evidence="6" type="ORF">DI536_13140</name>
</gene>
<sequence length="132" mass="13908">MNKGWNIALWILQVLLAFAWLGAGFMKATQPIDQLAAAGMGFVNTFPVWAVRFIGVSEIAGALGLILPSALRIKPILTPVAGFALALVMVLAALWHVSQGEFAALPSNLILGGLSAFVGWGRLKKAPIAARS</sequence>
<comment type="subcellular location">
    <subcellularLocation>
        <location evidence="1">Membrane</location>
        <topology evidence="1">Multi-pass membrane protein</topology>
    </subcellularLocation>
</comment>
<dbReference type="InterPro" id="IPR032808">
    <property type="entry name" value="DoxX"/>
</dbReference>
<dbReference type="AlphaFoldDB" id="A0A2W5THE3"/>
<dbReference type="Proteomes" id="UP000249061">
    <property type="component" value="Unassembled WGS sequence"/>
</dbReference>
<dbReference type="GO" id="GO:0016020">
    <property type="term" value="C:membrane"/>
    <property type="evidence" value="ECO:0007669"/>
    <property type="project" value="UniProtKB-SubCell"/>
</dbReference>
<feature type="transmembrane region" description="Helical" evidence="5">
    <location>
        <begin position="76"/>
        <end position="97"/>
    </location>
</feature>
<proteinExistence type="predicted"/>
<evidence type="ECO:0000313" key="6">
    <source>
        <dbReference type="EMBL" id="PZR13227.1"/>
    </source>
</evidence>
<keyword evidence="3 5" id="KW-1133">Transmembrane helix</keyword>
<dbReference type="Pfam" id="PF13564">
    <property type="entry name" value="DoxX_2"/>
    <property type="match status" value="1"/>
</dbReference>
<comment type="caution">
    <text evidence="6">The sequence shown here is derived from an EMBL/GenBank/DDBJ whole genome shotgun (WGS) entry which is preliminary data.</text>
</comment>
<organism evidence="6 7">
    <name type="scientific">Archangium gephyra</name>
    <dbReference type="NCBI Taxonomy" id="48"/>
    <lineage>
        <taxon>Bacteria</taxon>
        <taxon>Pseudomonadati</taxon>
        <taxon>Myxococcota</taxon>
        <taxon>Myxococcia</taxon>
        <taxon>Myxococcales</taxon>
        <taxon>Cystobacterineae</taxon>
        <taxon>Archangiaceae</taxon>
        <taxon>Archangium</taxon>
    </lineage>
</organism>
<dbReference type="EMBL" id="QFQP01000010">
    <property type="protein sequence ID" value="PZR13227.1"/>
    <property type="molecule type" value="Genomic_DNA"/>
</dbReference>
<evidence type="ECO:0008006" key="8">
    <source>
        <dbReference type="Google" id="ProtNLM"/>
    </source>
</evidence>
<feature type="transmembrane region" description="Helical" evidence="5">
    <location>
        <begin position="46"/>
        <end position="67"/>
    </location>
</feature>
<evidence type="ECO:0000256" key="3">
    <source>
        <dbReference type="ARBA" id="ARBA00022989"/>
    </source>
</evidence>
<protein>
    <recommendedName>
        <fullName evidence="8">DoxX family protein</fullName>
    </recommendedName>
</protein>
<evidence type="ECO:0000256" key="4">
    <source>
        <dbReference type="ARBA" id="ARBA00023136"/>
    </source>
</evidence>
<accession>A0A2W5THE3</accession>